<feature type="compositionally biased region" description="Basic and acidic residues" evidence="4">
    <location>
        <begin position="221"/>
        <end position="244"/>
    </location>
</feature>
<dbReference type="Proteomes" id="UP001163046">
    <property type="component" value="Unassembled WGS sequence"/>
</dbReference>
<evidence type="ECO:0000313" key="7">
    <source>
        <dbReference type="Proteomes" id="UP001163046"/>
    </source>
</evidence>
<reference evidence="6" key="1">
    <citation type="submission" date="2023-01" db="EMBL/GenBank/DDBJ databases">
        <title>Genome assembly of the deep-sea coral Lophelia pertusa.</title>
        <authorList>
            <person name="Herrera S."/>
            <person name="Cordes E."/>
        </authorList>
    </citation>
    <scope>NUCLEOTIDE SEQUENCE</scope>
    <source>
        <strain evidence="6">USNM1676648</strain>
        <tissue evidence="6">Polyp</tissue>
    </source>
</reference>
<dbReference type="GO" id="GO:0005524">
    <property type="term" value="F:ATP binding"/>
    <property type="evidence" value="ECO:0007669"/>
    <property type="project" value="UniProtKB-KW"/>
</dbReference>
<dbReference type="EMBL" id="MU825885">
    <property type="protein sequence ID" value="KAJ7384736.1"/>
    <property type="molecule type" value="Genomic_DNA"/>
</dbReference>
<name>A0A9W9ZN47_9CNID</name>
<evidence type="ECO:0000256" key="1">
    <source>
        <dbReference type="ARBA" id="ARBA00022741"/>
    </source>
</evidence>
<comment type="caution">
    <text evidence="6">The sequence shown here is derived from an EMBL/GenBank/DDBJ whole genome shotgun (WGS) entry which is preliminary data.</text>
</comment>
<evidence type="ECO:0000256" key="2">
    <source>
        <dbReference type="ARBA" id="ARBA00022840"/>
    </source>
</evidence>
<evidence type="ECO:0000313" key="6">
    <source>
        <dbReference type="EMBL" id="KAJ7384736.1"/>
    </source>
</evidence>
<dbReference type="InterPro" id="IPR008984">
    <property type="entry name" value="SMAD_FHA_dom_sf"/>
</dbReference>
<evidence type="ECO:0000259" key="5">
    <source>
        <dbReference type="Pfam" id="PF00498"/>
    </source>
</evidence>
<feature type="domain" description="FHA" evidence="5">
    <location>
        <begin position="46"/>
        <end position="106"/>
    </location>
</feature>
<accession>A0A9W9ZN47</accession>
<feature type="region of interest" description="Disordered" evidence="4">
    <location>
        <begin position="217"/>
        <end position="244"/>
    </location>
</feature>
<keyword evidence="2" id="KW-0067">ATP-binding</keyword>
<dbReference type="Pfam" id="PF00498">
    <property type="entry name" value="FHA"/>
    <property type="match status" value="1"/>
</dbReference>
<evidence type="ECO:0000256" key="4">
    <source>
        <dbReference type="SAM" id="MobiDB-lite"/>
    </source>
</evidence>
<keyword evidence="1" id="KW-0547">Nucleotide-binding</keyword>
<dbReference type="InterPro" id="IPR000253">
    <property type="entry name" value="FHA_dom"/>
</dbReference>
<dbReference type="PANTHER" id="PTHR47117">
    <property type="entry name" value="STAR-RELATED LIPID TRANSFER PROTEIN 9"/>
    <property type="match status" value="1"/>
</dbReference>
<sequence>MKLQQEGVGIKMDSVLPHLVLVDDDLLSTGIVVYHLKEGLTTVGLAQNPKKQDIVISGPDTEQDHCIFEHNKGHVILNPLQSACAVNGNTIDKPTRLFQGDVILLGTTTVFRFNHPREAAELREKRKNSFTGASSLAWSTKFRSETDLVFRRGTDEESLSRQLEEARNELEKQKQLEALRIEEARADFASQIQEESKRLNETRAELERQRRLHAMEVQSVEEARSKVEELNQKHERGRTRKDND</sequence>
<dbReference type="OrthoDB" id="3176171at2759"/>
<dbReference type="SUPFAM" id="SSF49879">
    <property type="entry name" value="SMAD/FHA domain"/>
    <property type="match status" value="1"/>
</dbReference>
<organism evidence="6 7">
    <name type="scientific">Desmophyllum pertusum</name>
    <dbReference type="NCBI Taxonomy" id="174260"/>
    <lineage>
        <taxon>Eukaryota</taxon>
        <taxon>Metazoa</taxon>
        <taxon>Cnidaria</taxon>
        <taxon>Anthozoa</taxon>
        <taxon>Hexacorallia</taxon>
        <taxon>Scleractinia</taxon>
        <taxon>Caryophylliina</taxon>
        <taxon>Caryophylliidae</taxon>
        <taxon>Desmophyllum</taxon>
    </lineage>
</organism>
<dbReference type="Gene3D" id="2.60.200.20">
    <property type="match status" value="1"/>
</dbReference>
<dbReference type="AlphaFoldDB" id="A0A9W9ZN47"/>
<evidence type="ECO:0000256" key="3">
    <source>
        <dbReference type="ARBA" id="ARBA00023175"/>
    </source>
</evidence>
<dbReference type="PANTHER" id="PTHR47117:SF6">
    <property type="entry name" value="KINESIN-LIKE PROTEIN KIF16B"/>
    <property type="match status" value="1"/>
</dbReference>
<gene>
    <name evidence="6" type="primary">KIF16B_5</name>
    <name evidence="6" type="ORF">OS493_020325</name>
</gene>
<dbReference type="FunFam" id="2.60.200.20:FF:000005">
    <property type="entry name" value="Kinesin family member 16B"/>
    <property type="match status" value="1"/>
</dbReference>
<keyword evidence="3" id="KW-0505">Motor protein</keyword>
<proteinExistence type="predicted"/>
<protein>
    <submittedName>
        <fullName evidence="6">Kinesin-like protein kif16b</fullName>
    </submittedName>
</protein>
<keyword evidence="7" id="KW-1185">Reference proteome</keyword>